<dbReference type="InterPro" id="IPR011664">
    <property type="entry name" value="Abi_system_AbiD/AbiF-like"/>
</dbReference>
<dbReference type="RefSeq" id="WP_322809930.1">
    <property type="nucleotide sequence ID" value="NZ_JAVBVO010000028.1"/>
</dbReference>
<proteinExistence type="predicted"/>
<sequence length="325" mass="38775">MDLKEKGSNGKKLNAKEQIEYMKNKGITFNYINETDALKFLKHNTYYYKVTSFRKNFRKKKKKYINLDYGHLNDLATIDMYLRYLSMKLTLDLEHSLKTLLVSMITEYNVEDGYSIVTEFDDYCKKKFFNDNPTFPEHKYNNLSKSIMKRSKNRDGYSYDLYKKRGSNPSIWVLIELMSYGELVRFIEFYYTNKDYEKKSIEDAYILLKYTKNFRDAAAHSRPLILNVTKNNNFSPNELVTTFAKLADIDKTSRGKHFSNMKIHDFSCILILHMKYISSIEMKQDRKLEMDKLINRCKKRKDIYKDCIELKEVFGIFSKIIDSYN</sequence>
<dbReference type="EMBL" id="JAVBVO010000028">
    <property type="protein sequence ID" value="MDZ5760784.1"/>
    <property type="molecule type" value="Genomic_DNA"/>
</dbReference>
<dbReference type="Proteomes" id="UP001290462">
    <property type="component" value="Unassembled WGS sequence"/>
</dbReference>
<evidence type="ECO:0000313" key="1">
    <source>
        <dbReference type="EMBL" id="MDZ5760784.1"/>
    </source>
</evidence>
<name>A0AAW9K9F8_CARML</name>
<gene>
    <name evidence="1" type="ORF">RAK27_19245</name>
</gene>
<organism evidence="1 2">
    <name type="scientific">Carnobacterium maltaromaticum</name>
    <name type="common">Carnobacterium piscicola</name>
    <dbReference type="NCBI Taxonomy" id="2751"/>
    <lineage>
        <taxon>Bacteria</taxon>
        <taxon>Bacillati</taxon>
        <taxon>Bacillota</taxon>
        <taxon>Bacilli</taxon>
        <taxon>Lactobacillales</taxon>
        <taxon>Carnobacteriaceae</taxon>
        <taxon>Carnobacterium</taxon>
    </lineage>
</organism>
<protein>
    <submittedName>
        <fullName evidence="1">Abi family protein</fullName>
    </submittedName>
</protein>
<dbReference type="Pfam" id="PF07751">
    <property type="entry name" value="Abi_2"/>
    <property type="match status" value="1"/>
</dbReference>
<evidence type="ECO:0000313" key="2">
    <source>
        <dbReference type="Proteomes" id="UP001290462"/>
    </source>
</evidence>
<accession>A0AAW9K9F8</accession>
<dbReference type="AlphaFoldDB" id="A0AAW9K9F8"/>
<comment type="caution">
    <text evidence="1">The sequence shown here is derived from an EMBL/GenBank/DDBJ whole genome shotgun (WGS) entry which is preliminary data.</text>
</comment>
<reference evidence="1" key="1">
    <citation type="submission" date="2023-08" db="EMBL/GenBank/DDBJ databases">
        <title>Genomic characterization of piscicolin 126 produced by Carnobacterium maltaromaticum CM22 strain isolated from salmon (Salmo salar).</title>
        <authorList>
            <person name="Gonzalez-Gragera E."/>
            <person name="Garcia-Lopez J.D."/>
            <person name="Teso-Perez C."/>
            <person name="Gimenez-Hernandez I."/>
            <person name="Peralta-Sanchez J.M."/>
            <person name="Valdivia E."/>
            <person name="Montalban-Lopez M."/>
            <person name="Martin-Platero A.M."/>
            <person name="Banos A."/>
            <person name="Martinez-Bueno M."/>
        </authorList>
    </citation>
    <scope>NUCLEOTIDE SEQUENCE</scope>
    <source>
        <strain evidence="1">CM22</strain>
    </source>
</reference>